<organism evidence="2 3">
    <name type="scientific">Salsuginibacillus halophilus</name>
    <dbReference type="NCBI Taxonomy" id="517424"/>
    <lineage>
        <taxon>Bacteria</taxon>
        <taxon>Bacillati</taxon>
        <taxon>Bacillota</taxon>
        <taxon>Bacilli</taxon>
        <taxon>Bacillales</taxon>
        <taxon>Bacillaceae</taxon>
        <taxon>Salsuginibacillus</taxon>
    </lineage>
</organism>
<proteinExistence type="predicted"/>
<accession>A0A2P8HAK9</accession>
<comment type="caution">
    <text evidence="2">The sequence shown here is derived from an EMBL/GenBank/DDBJ whole genome shotgun (WGS) entry which is preliminary data.</text>
</comment>
<dbReference type="Proteomes" id="UP000242310">
    <property type="component" value="Unassembled WGS sequence"/>
</dbReference>
<reference evidence="2 3" key="1">
    <citation type="submission" date="2018-03" db="EMBL/GenBank/DDBJ databases">
        <title>Genomic Encyclopedia of Type Strains, Phase III (KMG-III): the genomes of soil and plant-associated and newly described type strains.</title>
        <authorList>
            <person name="Whitman W."/>
        </authorList>
    </citation>
    <scope>NUCLEOTIDE SEQUENCE [LARGE SCALE GENOMIC DNA]</scope>
    <source>
        <strain evidence="2 3">CGMCC 1.07653</strain>
    </source>
</reference>
<dbReference type="EMBL" id="PYAV01000011">
    <property type="protein sequence ID" value="PSL43244.1"/>
    <property type="molecule type" value="Genomic_DNA"/>
</dbReference>
<dbReference type="OrthoDB" id="9853172at2"/>
<name>A0A2P8HAK9_9BACI</name>
<dbReference type="RefSeq" id="WP_106589385.1">
    <property type="nucleotide sequence ID" value="NZ_PYAV01000011.1"/>
</dbReference>
<dbReference type="AlphaFoldDB" id="A0A2P8HAK9"/>
<feature type="chain" id="PRO_5015199235" description="Lipoprotein" evidence="1">
    <location>
        <begin position="21"/>
        <end position="121"/>
    </location>
</feature>
<evidence type="ECO:0000313" key="3">
    <source>
        <dbReference type="Proteomes" id="UP000242310"/>
    </source>
</evidence>
<keyword evidence="1" id="KW-0732">Signal</keyword>
<evidence type="ECO:0000256" key="1">
    <source>
        <dbReference type="SAM" id="SignalP"/>
    </source>
</evidence>
<evidence type="ECO:0008006" key="4">
    <source>
        <dbReference type="Google" id="ProtNLM"/>
    </source>
</evidence>
<sequence>MKRFTIYATCMLILLGCSHADSLERDPDISGEVLEIDAEESRFLMEGPGSLAGDDDGSAKVWFTSKNPGAHKPMFDEDGNDITLEDLTAEDNVKVWAQDEVLLDSDPAQGSVEHLIVLKMS</sequence>
<protein>
    <recommendedName>
        <fullName evidence="4">Lipoprotein</fullName>
    </recommendedName>
</protein>
<keyword evidence="3" id="KW-1185">Reference proteome</keyword>
<gene>
    <name evidence="2" type="ORF">B0H94_11168</name>
</gene>
<feature type="signal peptide" evidence="1">
    <location>
        <begin position="1"/>
        <end position="20"/>
    </location>
</feature>
<dbReference type="PROSITE" id="PS51257">
    <property type="entry name" value="PROKAR_LIPOPROTEIN"/>
    <property type="match status" value="1"/>
</dbReference>
<evidence type="ECO:0000313" key="2">
    <source>
        <dbReference type="EMBL" id="PSL43244.1"/>
    </source>
</evidence>